<keyword evidence="4" id="KW-1185">Reference proteome</keyword>
<feature type="region of interest" description="Disordered" evidence="1">
    <location>
        <begin position="142"/>
        <end position="162"/>
    </location>
</feature>
<name>A0A485LQ09_9STRA</name>
<dbReference type="EMBL" id="VJMH01007058">
    <property type="protein sequence ID" value="KAF0685701.1"/>
    <property type="molecule type" value="Genomic_DNA"/>
</dbReference>
<organism evidence="3 4">
    <name type="scientific">Aphanomyces stellatus</name>
    <dbReference type="NCBI Taxonomy" id="120398"/>
    <lineage>
        <taxon>Eukaryota</taxon>
        <taxon>Sar</taxon>
        <taxon>Stramenopiles</taxon>
        <taxon>Oomycota</taxon>
        <taxon>Saprolegniomycetes</taxon>
        <taxon>Saprolegniales</taxon>
        <taxon>Verrucalvaceae</taxon>
        <taxon>Aphanomyces</taxon>
    </lineage>
</organism>
<sequence>MQFRAEQTVFRLQQQLNSREAPREDDAVDAKPPREDDDVANQIRMCIEDMRALANGDVAHQLNKTICRMELLEHTVVASHRQFKDILFPCVMMYGQCQCLDLETSAKHQPSRRDFKLCQMQNDMLQKELDVLRATSLATRAAKASTKTPLPSPSDKAASEPLESAIPAMRRDKLLRHLRAIEKVGDTPHLVLDLPEGVVELSNEVRQRVGLICIDIVARACVRFNVLSVIDLPAHLKHVRRLSRSVPMLFAFVEGVQAVADVGDKQKPATPRDASAPSPNSASLETLKDRLSFMVHDYVALQQHLAPPGRTIHLVLTKCMLAVHVQRLDDLVPTITDLVAVTATHRNFVDDLRQLLGLSADATRTEILNILRQYLQATLGLQGVIDS</sequence>
<reference evidence="2" key="2">
    <citation type="submission" date="2019-06" db="EMBL/GenBank/DDBJ databases">
        <title>Genomics analysis of Aphanomyces spp. identifies a new class of oomycete effector associated with host adaptation.</title>
        <authorList>
            <person name="Gaulin E."/>
        </authorList>
    </citation>
    <scope>NUCLEOTIDE SEQUENCE</scope>
    <source>
        <strain evidence="2">CBS 578.67</strain>
    </source>
</reference>
<evidence type="ECO:0000313" key="3">
    <source>
        <dbReference type="EMBL" id="VFT99108.1"/>
    </source>
</evidence>
<dbReference type="EMBL" id="CAADRA010007084">
    <property type="protein sequence ID" value="VFT99108.1"/>
    <property type="molecule type" value="Genomic_DNA"/>
</dbReference>
<evidence type="ECO:0000256" key="1">
    <source>
        <dbReference type="SAM" id="MobiDB-lite"/>
    </source>
</evidence>
<accession>A0A485LQ09</accession>
<gene>
    <name evidence="3" type="primary">Aste57867_22448</name>
    <name evidence="2" type="ORF">As57867_022378</name>
    <name evidence="3" type="ORF">ASTE57867_22448</name>
</gene>
<evidence type="ECO:0000313" key="4">
    <source>
        <dbReference type="Proteomes" id="UP000332933"/>
    </source>
</evidence>
<evidence type="ECO:0000313" key="2">
    <source>
        <dbReference type="EMBL" id="KAF0685701.1"/>
    </source>
</evidence>
<reference evidence="3 4" key="1">
    <citation type="submission" date="2019-03" db="EMBL/GenBank/DDBJ databases">
        <authorList>
            <person name="Gaulin E."/>
            <person name="Dumas B."/>
        </authorList>
    </citation>
    <scope>NUCLEOTIDE SEQUENCE [LARGE SCALE GENOMIC DNA]</scope>
    <source>
        <strain evidence="3">CBS 568.67</strain>
    </source>
</reference>
<feature type="compositionally biased region" description="Basic and acidic residues" evidence="1">
    <location>
        <begin position="20"/>
        <end position="34"/>
    </location>
</feature>
<feature type="region of interest" description="Disordered" evidence="1">
    <location>
        <begin position="14"/>
        <end position="35"/>
    </location>
</feature>
<protein>
    <submittedName>
        <fullName evidence="3">Aste57867_22448 protein</fullName>
    </submittedName>
</protein>
<dbReference type="OrthoDB" id="79591at2759"/>
<dbReference type="Proteomes" id="UP000332933">
    <property type="component" value="Unassembled WGS sequence"/>
</dbReference>
<dbReference type="AlphaFoldDB" id="A0A485LQ09"/>
<proteinExistence type="predicted"/>